<dbReference type="RefSeq" id="WP_206658855.1">
    <property type="nucleotide sequence ID" value="NZ_CP071182.1"/>
</dbReference>
<reference evidence="2 3" key="1">
    <citation type="submission" date="2021-02" db="EMBL/GenBank/DDBJ databases">
        <title>Alicyclobacillus curvatus sp. nov. and Alicyclobacillus mengziensis sp. nov., two acidophilic bacteria isolated from acid mine drainage.</title>
        <authorList>
            <person name="Huang Y."/>
        </authorList>
    </citation>
    <scope>NUCLEOTIDE SEQUENCE [LARGE SCALE GENOMIC DNA]</scope>
    <source>
        <strain evidence="2 3">S30H14</strain>
    </source>
</reference>
<dbReference type="AlphaFoldDB" id="A0A9X7Z9G5"/>
<protein>
    <submittedName>
        <fullName evidence="2">Uncharacterized protein</fullName>
    </submittedName>
</protein>
<dbReference type="EMBL" id="CP071182">
    <property type="protein sequence ID" value="QSO49546.1"/>
    <property type="molecule type" value="Genomic_DNA"/>
</dbReference>
<proteinExistence type="predicted"/>
<accession>A0A9X7Z9G5</accession>
<feature type="chain" id="PRO_5040783093" evidence="1">
    <location>
        <begin position="25"/>
        <end position="265"/>
    </location>
</feature>
<organism evidence="2 3">
    <name type="scientific">Alicyclobacillus mengziensis</name>
    <dbReference type="NCBI Taxonomy" id="2931921"/>
    <lineage>
        <taxon>Bacteria</taxon>
        <taxon>Bacillati</taxon>
        <taxon>Bacillota</taxon>
        <taxon>Bacilli</taxon>
        <taxon>Bacillales</taxon>
        <taxon>Alicyclobacillaceae</taxon>
        <taxon>Alicyclobacillus</taxon>
    </lineage>
</organism>
<gene>
    <name evidence="2" type="ORF">JZ786_11995</name>
</gene>
<dbReference type="PROSITE" id="PS51257">
    <property type="entry name" value="PROKAR_LIPOPROTEIN"/>
    <property type="match status" value="1"/>
</dbReference>
<dbReference type="Proteomes" id="UP000663505">
    <property type="component" value="Chromosome"/>
</dbReference>
<evidence type="ECO:0000256" key="1">
    <source>
        <dbReference type="SAM" id="SignalP"/>
    </source>
</evidence>
<sequence length="265" mass="28239">MKKSKHRRWPVALLGGLVSVSLTACGPAVQPMTTATSGTLGILDPTKTGTLVSPAGWLTLAAGAEAGAQVQDYKEQLSASIIIGSLHSTFAVYGSLNPAAQKASLALQEGNTSTDYYQQGQVAYYYDNGHWSRSTPISNLNVYPSYEKLISKASAANVPLYQQKRVYVFDEYCNVYTSVLPVSMLSALPDFSTTAKGQSGQVAVTWYLGQTDHILRKVDIKSVGGVPDIGSMQVDTSTLIFSINSPLAKVSIPPDLIKQLENGAG</sequence>
<evidence type="ECO:0000313" key="3">
    <source>
        <dbReference type="Proteomes" id="UP000663505"/>
    </source>
</evidence>
<evidence type="ECO:0000313" key="2">
    <source>
        <dbReference type="EMBL" id="QSO49546.1"/>
    </source>
</evidence>
<feature type="signal peptide" evidence="1">
    <location>
        <begin position="1"/>
        <end position="24"/>
    </location>
</feature>
<keyword evidence="3" id="KW-1185">Reference proteome</keyword>
<keyword evidence="1" id="KW-0732">Signal</keyword>
<name>A0A9X7Z9G5_9BACL</name>
<dbReference type="KEGG" id="afx:JZ786_11995"/>